<name>A0A4P9WFK9_9FUNG</name>
<dbReference type="InterPro" id="IPR029058">
    <property type="entry name" value="AB_hydrolase_fold"/>
</dbReference>
<dbReference type="Proteomes" id="UP000269721">
    <property type="component" value="Unassembled WGS sequence"/>
</dbReference>
<reference evidence="2" key="1">
    <citation type="journal article" date="2018" name="Nat. Microbiol.">
        <title>Leveraging single-cell genomics to expand the fungal tree of life.</title>
        <authorList>
            <person name="Ahrendt S.R."/>
            <person name="Quandt C.A."/>
            <person name="Ciobanu D."/>
            <person name="Clum A."/>
            <person name="Salamov A."/>
            <person name="Andreopoulos B."/>
            <person name="Cheng J.F."/>
            <person name="Woyke T."/>
            <person name="Pelin A."/>
            <person name="Henrissat B."/>
            <person name="Reynolds N.K."/>
            <person name="Benny G.L."/>
            <person name="Smith M.E."/>
            <person name="James T.Y."/>
            <person name="Grigoriev I.V."/>
        </authorList>
    </citation>
    <scope>NUCLEOTIDE SEQUENCE [LARGE SCALE GENOMIC DNA]</scope>
</reference>
<proteinExistence type="predicted"/>
<organism evidence="1 2">
    <name type="scientific">Blyttiomyces helicus</name>
    <dbReference type="NCBI Taxonomy" id="388810"/>
    <lineage>
        <taxon>Eukaryota</taxon>
        <taxon>Fungi</taxon>
        <taxon>Fungi incertae sedis</taxon>
        <taxon>Chytridiomycota</taxon>
        <taxon>Chytridiomycota incertae sedis</taxon>
        <taxon>Chytridiomycetes</taxon>
        <taxon>Chytridiomycetes incertae sedis</taxon>
        <taxon>Blyttiomyces</taxon>
    </lineage>
</organism>
<gene>
    <name evidence="1" type="ORF">BDK51DRAFT_31597</name>
</gene>
<accession>A0A4P9WFK9</accession>
<dbReference type="PANTHER" id="PTHR47842">
    <property type="entry name" value="EXPRESSED PROTEIN"/>
    <property type="match status" value="1"/>
</dbReference>
<dbReference type="PANTHER" id="PTHR47842:SF1">
    <property type="entry name" value="DUF676 DOMAIN-CONTAINING PROTEIN"/>
    <property type="match status" value="1"/>
</dbReference>
<keyword evidence="2" id="KW-1185">Reference proteome</keyword>
<sequence length="259" mass="29241">FPDELRKDLNDQQYFVDIFKYEYVSQANTLSRSPPSLTYSNAKGGGGPVIIIGHSMGELLAFDAAIALGSEGSDVDVKGVLAFDSPFFGFRQDLIVDRIGSVLSIPSHLLSPIWIIFAIASAMLGYFSNEQVKQYVEGWFVMQKESAKFLAPLWGITGMTKRFDALKQLKRKLVFKCFYASRSTTPSATSNLKCSFITHPPPEIKSLYDFHPIFYTERIRGDEVDIHMDMFQSRLHKKAYRNMFTETMIFVTGVLTAKP</sequence>
<evidence type="ECO:0000313" key="1">
    <source>
        <dbReference type="EMBL" id="RKO89216.1"/>
    </source>
</evidence>
<dbReference type="Gene3D" id="3.40.50.1820">
    <property type="entry name" value="alpha/beta hydrolase"/>
    <property type="match status" value="1"/>
</dbReference>
<protein>
    <submittedName>
        <fullName evidence="1">Uncharacterized protein</fullName>
    </submittedName>
</protein>
<feature type="non-terminal residue" evidence="1">
    <location>
        <position position="1"/>
    </location>
</feature>
<dbReference type="SUPFAM" id="SSF53474">
    <property type="entry name" value="alpha/beta-Hydrolases"/>
    <property type="match status" value="2"/>
</dbReference>
<dbReference type="OrthoDB" id="442243at2759"/>
<dbReference type="EMBL" id="KZ996221">
    <property type="protein sequence ID" value="RKO89216.1"/>
    <property type="molecule type" value="Genomic_DNA"/>
</dbReference>
<evidence type="ECO:0000313" key="2">
    <source>
        <dbReference type="Proteomes" id="UP000269721"/>
    </source>
</evidence>
<dbReference type="AlphaFoldDB" id="A0A4P9WFK9"/>